<evidence type="ECO:0000256" key="4">
    <source>
        <dbReference type="ARBA" id="ARBA00023136"/>
    </source>
</evidence>
<name>A0A6J3LY05_9PEZI</name>
<accession>A0A6J3LY05</accession>
<evidence type="ECO:0000256" key="5">
    <source>
        <dbReference type="SAM" id="Phobius"/>
    </source>
</evidence>
<evidence type="ECO:0000313" key="7">
    <source>
        <dbReference type="RefSeq" id="XP_033456558.1"/>
    </source>
</evidence>
<dbReference type="Pfam" id="PF01544">
    <property type="entry name" value="CorA"/>
    <property type="match status" value="1"/>
</dbReference>
<keyword evidence="6" id="KW-1185">Reference proteome</keyword>
<keyword evidence="3 5" id="KW-1133">Transmembrane helix</keyword>
<keyword evidence="4 5" id="KW-0472">Membrane</keyword>
<dbReference type="InterPro" id="IPR045863">
    <property type="entry name" value="CorA_TM1_TM2"/>
</dbReference>
<comment type="subcellular location">
    <subcellularLocation>
        <location evidence="1">Membrane</location>
        <topology evidence="1">Multi-pass membrane protein</topology>
    </subcellularLocation>
</comment>
<dbReference type="SUPFAM" id="SSF144083">
    <property type="entry name" value="Magnesium transport protein CorA, transmembrane region"/>
    <property type="match status" value="1"/>
</dbReference>
<reference evidence="7" key="2">
    <citation type="submission" date="2020-04" db="EMBL/GenBank/DDBJ databases">
        <authorList>
            <consortium name="NCBI Genome Project"/>
        </authorList>
    </citation>
    <scope>NUCLEOTIDE SEQUENCE</scope>
    <source>
        <strain evidence="7">CBS 342.82</strain>
    </source>
</reference>
<dbReference type="OrthoDB" id="3231000at2759"/>
<evidence type="ECO:0000313" key="6">
    <source>
        <dbReference type="Proteomes" id="UP000504637"/>
    </source>
</evidence>
<evidence type="ECO:0000256" key="2">
    <source>
        <dbReference type="ARBA" id="ARBA00022692"/>
    </source>
</evidence>
<dbReference type="InterPro" id="IPR002523">
    <property type="entry name" value="MgTranspt_CorA/ZnTranspt_ZntB"/>
</dbReference>
<dbReference type="AlphaFoldDB" id="A0A6J3LY05"/>
<organism evidence="7">
    <name type="scientific">Dissoconium aciculare CBS 342.82</name>
    <dbReference type="NCBI Taxonomy" id="1314786"/>
    <lineage>
        <taxon>Eukaryota</taxon>
        <taxon>Fungi</taxon>
        <taxon>Dikarya</taxon>
        <taxon>Ascomycota</taxon>
        <taxon>Pezizomycotina</taxon>
        <taxon>Dothideomycetes</taxon>
        <taxon>Dothideomycetidae</taxon>
        <taxon>Mycosphaerellales</taxon>
        <taxon>Dissoconiaceae</taxon>
        <taxon>Dissoconium</taxon>
    </lineage>
</organism>
<dbReference type="GO" id="GO:0016020">
    <property type="term" value="C:membrane"/>
    <property type="evidence" value="ECO:0007669"/>
    <property type="project" value="UniProtKB-SubCell"/>
</dbReference>
<dbReference type="GeneID" id="54361217"/>
<dbReference type="GO" id="GO:0046873">
    <property type="term" value="F:metal ion transmembrane transporter activity"/>
    <property type="evidence" value="ECO:0007669"/>
    <property type="project" value="InterPro"/>
</dbReference>
<gene>
    <name evidence="7" type="ORF">K489DRAFT_373374</name>
</gene>
<feature type="transmembrane region" description="Helical" evidence="5">
    <location>
        <begin position="312"/>
        <end position="331"/>
    </location>
</feature>
<keyword evidence="2 5" id="KW-0812">Transmembrane</keyword>
<dbReference type="RefSeq" id="XP_033456558.1">
    <property type="nucleotide sequence ID" value="XM_033603417.1"/>
</dbReference>
<reference evidence="7" key="1">
    <citation type="submission" date="2020-01" db="EMBL/GenBank/DDBJ databases">
        <authorList>
            <consortium name="DOE Joint Genome Institute"/>
            <person name="Haridas S."/>
            <person name="Albert R."/>
            <person name="Binder M."/>
            <person name="Bloem J."/>
            <person name="Labutti K."/>
            <person name="Salamov A."/>
            <person name="Andreopoulos B."/>
            <person name="Baker S.E."/>
            <person name="Barry K."/>
            <person name="Bills G."/>
            <person name="Bluhm B.H."/>
            <person name="Cannon C."/>
            <person name="Castanera R."/>
            <person name="Culley D.E."/>
            <person name="Daum C."/>
            <person name="Ezra D."/>
            <person name="Gonzalez J.B."/>
            <person name="Henrissat B."/>
            <person name="Kuo A."/>
            <person name="Liang C."/>
            <person name="Lipzen A."/>
            <person name="Lutzoni F."/>
            <person name="Magnuson J."/>
            <person name="Mondo S."/>
            <person name="Nolan M."/>
            <person name="Ohm R."/>
            <person name="Pangilinan J."/>
            <person name="Park H.-J."/>
            <person name="Ramirez L."/>
            <person name="Alfaro M."/>
            <person name="Sun H."/>
            <person name="Tritt A."/>
            <person name="Yoshinaga Y."/>
            <person name="Zwiers L.-H."/>
            <person name="Turgeon B.G."/>
            <person name="Goodwin S.B."/>
            <person name="Spatafora J.W."/>
            <person name="Crous P.W."/>
            <person name="Grigoriev I.V."/>
        </authorList>
    </citation>
    <scope>NUCLEOTIDE SEQUENCE</scope>
    <source>
        <strain evidence="7">CBS 342.82</strain>
    </source>
</reference>
<dbReference type="Gene3D" id="1.20.58.340">
    <property type="entry name" value="Magnesium transport protein CorA, transmembrane region"/>
    <property type="match status" value="1"/>
</dbReference>
<sequence length="389" mass="43836">MNASPEGDDTAYLESFWASFPAEKAASLQDRANTHSHLRNVQATLHSSVDRSRTTIKTLEQLTALADATGEVVLIVENIDYAWIARLGTIWDIPVQFFVDHASNPQASRIWQSVFETKEGAWTAREGGYAPWVPSVPKWSCWYVDGIWGMEHQHLAVSAPRQSNFLPRPRNVDDKYGFNGSTRISYWTEQWEDKRLCLVLVDAPYTFEQDSKSHLILRLPLSENRGGLDEVEKTSRYMPMSVDRLLRDIGDPNGTPTRSAQSLYPRETLQDILRRANLLERFLMDSFNILVSSTGVVGTELSIAHGIRGQRLSTLAFVYVPLAFVTGIFGMNVAEINGSLLSVWVPVVVTLVIIVLTAAVFVMYSKWTESRWRSRWGGKTPERLSGGRL</sequence>
<feature type="transmembrane region" description="Helical" evidence="5">
    <location>
        <begin position="343"/>
        <end position="365"/>
    </location>
</feature>
<protein>
    <submittedName>
        <fullName evidence="7">Uncharacterized protein</fullName>
    </submittedName>
</protein>
<reference evidence="7" key="3">
    <citation type="submission" date="2025-08" db="UniProtKB">
        <authorList>
            <consortium name="RefSeq"/>
        </authorList>
    </citation>
    <scope>IDENTIFICATION</scope>
    <source>
        <strain evidence="7">CBS 342.82</strain>
    </source>
</reference>
<dbReference type="Proteomes" id="UP000504637">
    <property type="component" value="Unplaced"/>
</dbReference>
<proteinExistence type="predicted"/>
<evidence type="ECO:0000256" key="3">
    <source>
        <dbReference type="ARBA" id="ARBA00022989"/>
    </source>
</evidence>
<evidence type="ECO:0000256" key="1">
    <source>
        <dbReference type="ARBA" id="ARBA00004141"/>
    </source>
</evidence>